<dbReference type="GO" id="GO:0008483">
    <property type="term" value="F:transaminase activity"/>
    <property type="evidence" value="ECO:0007669"/>
    <property type="project" value="UniProtKB-KW"/>
</dbReference>
<evidence type="ECO:0000256" key="2">
    <source>
        <dbReference type="SAM" id="SignalP"/>
    </source>
</evidence>
<organism evidence="4 5">
    <name type="scientific">Staphylococcus haemolyticus</name>
    <dbReference type="NCBI Taxonomy" id="1283"/>
    <lineage>
        <taxon>Bacteria</taxon>
        <taxon>Bacillati</taxon>
        <taxon>Bacillota</taxon>
        <taxon>Bacilli</taxon>
        <taxon>Bacillales</taxon>
        <taxon>Staphylococcaceae</taxon>
        <taxon>Staphylococcus</taxon>
    </lineage>
</organism>
<dbReference type="AlphaFoldDB" id="A0A2A1K9J3"/>
<dbReference type="NCBIfam" id="NF033193">
    <property type="entry name" value="lipo_NDxxF"/>
    <property type="match status" value="1"/>
</dbReference>
<keyword evidence="6" id="KW-1185">Reference proteome</keyword>
<dbReference type="KEGG" id="shh:ShL2_02369"/>
<proteinExistence type="predicted"/>
<evidence type="ECO:0000256" key="1">
    <source>
        <dbReference type="SAM" id="MobiDB-lite"/>
    </source>
</evidence>
<name>A0A2A1K9J3_STAHA</name>
<evidence type="ECO:0000313" key="3">
    <source>
        <dbReference type="EMBL" id="MDT4287508.1"/>
    </source>
</evidence>
<dbReference type="PROSITE" id="PS51257">
    <property type="entry name" value="PROKAR_LIPOPROTEIN"/>
    <property type="match status" value="1"/>
</dbReference>
<dbReference type="Proteomes" id="UP001269271">
    <property type="component" value="Unassembled WGS sequence"/>
</dbReference>
<sequence>MKKNILIGLFLSLLLTLSACAPEDDNDTTDHHSNGVNAPKHAKNLTESDIFTSNKENQKLSEDEMNKAIKKYLDVNSDILDNKYVMQSQIDRQSTGQTRVTDKQAKKLSKLSNLAVKNDLHFKKFVKNNTLPSGYKENTERIINYFHALNSTIADVDKSIEQLNYEPQNTINVVDVPTHYAGDVNGKQQDKIQKFLDDKNIKSDVLDK</sequence>
<accession>A0A2A1K9J3</accession>
<comment type="caution">
    <text evidence="4">The sequence shown here is derived from an EMBL/GenBank/DDBJ whole genome shotgun (WGS) entry which is preliminary data.</text>
</comment>
<dbReference type="EMBL" id="PGWX01000379">
    <property type="protein sequence ID" value="PPJ72279.1"/>
    <property type="molecule type" value="Genomic_DNA"/>
</dbReference>
<evidence type="ECO:0000313" key="4">
    <source>
        <dbReference type="EMBL" id="PPJ72279.1"/>
    </source>
</evidence>
<reference evidence="4 5" key="1">
    <citation type="submission" date="2017-11" db="EMBL/GenBank/DDBJ databases">
        <authorList>
            <person name="Founou R.C."/>
            <person name="Founou L."/>
            <person name="Allam M."/>
            <person name="Ismail A."/>
            <person name="Essack S.Y."/>
        </authorList>
    </citation>
    <scope>NUCLEOTIDE SEQUENCE [LARGE SCALE GENOMIC DNA]</scope>
    <source>
        <strain evidence="4 5">G811N2B1</strain>
    </source>
</reference>
<feature type="chain" id="PRO_5044065147" evidence="2">
    <location>
        <begin position="22"/>
        <end position="208"/>
    </location>
</feature>
<dbReference type="Proteomes" id="UP000238153">
    <property type="component" value="Unassembled WGS sequence"/>
</dbReference>
<reference evidence="3 6" key="2">
    <citation type="submission" date="2023-08" db="EMBL/GenBank/DDBJ databases">
        <title>Genomic surveillance of Staphylococcus haemolyticus neonatal outbreak in southern France.</title>
        <authorList>
            <person name="Magnan C."/>
            <person name="Morsli M."/>
            <person name="Thiery B."/>
            <person name="Salipante F."/>
            <person name="Attar J."/>
            <person name="Massimo D.M."/>
            <person name="Ory J."/>
            <person name="Pantel A."/>
            <person name="Lavigne J.-P."/>
        </authorList>
    </citation>
    <scope>NUCLEOTIDE SEQUENCE [LARGE SCALE GENOMIC DNA]</scope>
    <source>
        <strain evidence="3 6">NSH026</strain>
    </source>
</reference>
<evidence type="ECO:0000313" key="6">
    <source>
        <dbReference type="Proteomes" id="UP001269271"/>
    </source>
</evidence>
<dbReference type="EMBL" id="JAVSOO010000036">
    <property type="protein sequence ID" value="MDT4287508.1"/>
    <property type="molecule type" value="Genomic_DNA"/>
</dbReference>
<keyword evidence="3" id="KW-0808">Transferase</keyword>
<dbReference type="STRING" id="1283.ShL2_02369"/>
<keyword evidence="3" id="KW-0449">Lipoprotein</keyword>
<feature type="signal peptide" evidence="2">
    <location>
        <begin position="1"/>
        <end position="21"/>
    </location>
</feature>
<dbReference type="RefSeq" id="WP_016931187.1">
    <property type="nucleotide sequence ID" value="NZ_CABMHO010000043.1"/>
</dbReference>
<feature type="region of interest" description="Disordered" evidence="1">
    <location>
        <begin position="25"/>
        <end position="59"/>
    </location>
</feature>
<keyword evidence="2" id="KW-0732">Signal</keyword>
<protein>
    <submittedName>
        <fullName evidence="3">NDxxF motif lipoprotein</fullName>
    </submittedName>
</protein>
<evidence type="ECO:0000313" key="5">
    <source>
        <dbReference type="Proteomes" id="UP000238153"/>
    </source>
</evidence>
<gene>
    <name evidence="4" type="ORF">CV019_11270</name>
    <name evidence="3" type="ORF">RO950_11010</name>
</gene>
<keyword evidence="3" id="KW-0032">Aminotransferase</keyword>
<dbReference type="InterPro" id="IPR047903">
    <property type="entry name" value="NDxxF_lipo"/>
</dbReference>
<feature type="compositionally biased region" description="Polar residues" evidence="1">
    <location>
        <begin position="45"/>
        <end position="55"/>
    </location>
</feature>